<evidence type="ECO:0000256" key="4">
    <source>
        <dbReference type="ARBA" id="ARBA00022982"/>
    </source>
</evidence>
<evidence type="ECO:0000256" key="2">
    <source>
        <dbReference type="ARBA" id="ARBA00022617"/>
    </source>
</evidence>
<dbReference type="EMBL" id="JABSNM010000009">
    <property type="protein sequence ID" value="NRT56609.1"/>
    <property type="molecule type" value="Genomic_DNA"/>
</dbReference>
<dbReference type="PRINTS" id="PR00604">
    <property type="entry name" value="CYTCHRMECIAB"/>
</dbReference>
<gene>
    <name evidence="9" type="ORF">HNQ01_002352</name>
</gene>
<dbReference type="Proteomes" id="UP001516061">
    <property type="component" value="Unassembled WGS sequence"/>
</dbReference>
<keyword evidence="10" id="KW-1185">Reference proteome</keyword>
<evidence type="ECO:0000313" key="9">
    <source>
        <dbReference type="EMBL" id="NRT56609.1"/>
    </source>
</evidence>
<comment type="caution">
    <text evidence="9">The sequence shown here is derived from an EMBL/GenBank/DDBJ whole genome shotgun (WGS) entry which is preliminary data.</text>
</comment>
<dbReference type="Pfam" id="PF00034">
    <property type="entry name" value="Cytochrom_C"/>
    <property type="match status" value="1"/>
</dbReference>
<proteinExistence type="predicted"/>
<dbReference type="PROSITE" id="PS51007">
    <property type="entry name" value="CYTC"/>
    <property type="match status" value="1"/>
</dbReference>
<feature type="signal peptide" evidence="7">
    <location>
        <begin position="1"/>
        <end position="29"/>
    </location>
</feature>
<dbReference type="InterPro" id="IPR009056">
    <property type="entry name" value="Cyt_c-like_dom"/>
</dbReference>
<evidence type="ECO:0000256" key="7">
    <source>
        <dbReference type="SAM" id="SignalP"/>
    </source>
</evidence>
<evidence type="ECO:0000256" key="6">
    <source>
        <dbReference type="PROSITE-ProRule" id="PRU00433"/>
    </source>
</evidence>
<dbReference type="InterPro" id="IPR002327">
    <property type="entry name" value="Cyt_c_1A/1B"/>
</dbReference>
<reference evidence="9 10" key="1">
    <citation type="submission" date="2020-05" db="EMBL/GenBank/DDBJ databases">
        <title>Genomic Encyclopedia of Type Strains, Phase IV (KMG-V): Genome sequencing to study the core and pangenomes of soil and plant-associated prokaryotes.</title>
        <authorList>
            <person name="Whitman W."/>
        </authorList>
    </citation>
    <scope>NUCLEOTIDE SEQUENCE [LARGE SCALE GENOMIC DNA]</scope>
    <source>
        <strain evidence="9 10">C29</strain>
    </source>
</reference>
<keyword evidence="3 6" id="KW-0479">Metal-binding</keyword>
<name>A0ABX2G3J7_9BURK</name>
<evidence type="ECO:0000256" key="1">
    <source>
        <dbReference type="ARBA" id="ARBA00022448"/>
    </source>
</evidence>
<dbReference type="PANTHER" id="PTHR11961">
    <property type="entry name" value="CYTOCHROME C"/>
    <property type="match status" value="1"/>
</dbReference>
<dbReference type="SUPFAM" id="SSF46626">
    <property type="entry name" value="Cytochrome c"/>
    <property type="match status" value="1"/>
</dbReference>
<keyword evidence="1" id="KW-0813">Transport</keyword>
<accession>A0ABX2G3J7</accession>
<dbReference type="Gene3D" id="1.10.760.10">
    <property type="entry name" value="Cytochrome c-like domain"/>
    <property type="match status" value="1"/>
</dbReference>
<organism evidence="9 10">
    <name type="scientific">Sphaerotilus uruguayifluvii</name>
    <dbReference type="NCBI Taxonomy" id="2735897"/>
    <lineage>
        <taxon>Bacteria</taxon>
        <taxon>Pseudomonadati</taxon>
        <taxon>Pseudomonadota</taxon>
        <taxon>Betaproteobacteria</taxon>
        <taxon>Burkholderiales</taxon>
        <taxon>Sphaerotilaceae</taxon>
        <taxon>Sphaerotilus</taxon>
    </lineage>
</organism>
<keyword evidence="5 6" id="KW-0408">Iron</keyword>
<evidence type="ECO:0000256" key="5">
    <source>
        <dbReference type="ARBA" id="ARBA00023004"/>
    </source>
</evidence>
<dbReference type="InterPro" id="IPR036909">
    <property type="entry name" value="Cyt_c-like_dom_sf"/>
</dbReference>
<keyword evidence="7" id="KW-0732">Signal</keyword>
<evidence type="ECO:0000256" key="3">
    <source>
        <dbReference type="ARBA" id="ARBA00022723"/>
    </source>
</evidence>
<dbReference type="RefSeq" id="WP_434801500.1">
    <property type="nucleotide sequence ID" value="NZ_JABSNM010000009.1"/>
</dbReference>
<feature type="chain" id="PRO_5045500658" evidence="7">
    <location>
        <begin position="30"/>
        <end position="137"/>
    </location>
</feature>
<keyword evidence="4" id="KW-0249">Electron transport</keyword>
<keyword evidence="2 6" id="KW-0349">Heme</keyword>
<feature type="domain" description="Cytochrome c" evidence="8">
    <location>
        <begin position="32"/>
        <end position="129"/>
    </location>
</feature>
<evidence type="ECO:0000313" key="10">
    <source>
        <dbReference type="Proteomes" id="UP001516061"/>
    </source>
</evidence>
<protein>
    <submittedName>
        <fullName evidence="9">Cytochrome c</fullName>
    </submittedName>
</protein>
<evidence type="ECO:0000259" key="8">
    <source>
        <dbReference type="PROSITE" id="PS51007"/>
    </source>
</evidence>
<sequence length="137" mass="14615">MRMRHGAGLMCRVGFGVAGGLLMLGAAQAAAGDVERGRLLYQGRCSACHAPDYHGVGPLHRGVFGRGAGKAPGYDYSPALKAATLTWDDASLDRWLADPERLLPGQRMGVNVPDAAERADLIAYLKSLAPRQSLRKE</sequence>